<dbReference type="GO" id="GO:0005886">
    <property type="term" value="C:plasma membrane"/>
    <property type="evidence" value="ECO:0007669"/>
    <property type="project" value="UniProtKB-SubCell"/>
</dbReference>
<accession>A0A653IFQ1</accession>
<dbReference type="EMBL" id="CABWKQ010000030">
    <property type="protein sequence ID" value="VWX37975.1"/>
    <property type="molecule type" value="Genomic_DNA"/>
</dbReference>
<keyword evidence="5 7" id="KW-1133">Transmembrane helix</keyword>
<keyword evidence="4 7" id="KW-0812">Transmembrane</keyword>
<dbReference type="Gene3D" id="1.20.81.30">
    <property type="entry name" value="Type II secretion system (T2SS), domain F"/>
    <property type="match status" value="2"/>
</dbReference>
<dbReference type="Pfam" id="PF00482">
    <property type="entry name" value="T2SSF"/>
    <property type="match status" value="2"/>
</dbReference>
<dbReference type="AlphaFoldDB" id="A0A653IFQ1"/>
<dbReference type="RefSeq" id="WP_029332997.1">
    <property type="nucleotide sequence ID" value="NZ_LR732312.1"/>
</dbReference>
<comment type="subcellular location">
    <subcellularLocation>
        <location evidence="1">Cell membrane</location>
        <topology evidence="1">Multi-pass membrane protein</topology>
    </subcellularLocation>
</comment>
<dbReference type="InterPro" id="IPR003004">
    <property type="entry name" value="GspF/PilC"/>
</dbReference>
<keyword evidence="3" id="KW-1003">Cell membrane</keyword>
<feature type="transmembrane region" description="Helical" evidence="7">
    <location>
        <begin position="92"/>
        <end position="116"/>
    </location>
</feature>
<gene>
    <name evidence="9" type="ORF">EXIGUO9Y_360252</name>
</gene>
<evidence type="ECO:0000256" key="3">
    <source>
        <dbReference type="ARBA" id="ARBA00022475"/>
    </source>
</evidence>
<name>A0A653IFQ1_9BACL</name>
<dbReference type="Proteomes" id="UP000439752">
    <property type="component" value="Unassembled WGS sequence"/>
</dbReference>
<feature type="domain" description="Type II secretion system protein GspF" evidence="8">
    <location>
        <begin position="2"/>
        <end position="113"/>
    </location>
</feature>
<dbReference type="InterPro" id="IPR042094">
    <property type="entry name" value="T2SS_GspF_sf"/>
</dbReference>
<evidence type="ECO:0000313" key="10">
    <source>
        <dbReference type="Proteomes" id="UP000439752"/>
    </source>
</evidence>
<evidence type="ECO:0000256" key="5">
    <source>
        <dbReference type="ARBA" id="ARBA00022989"/>
    </source>
</evidence>
<comment type="similarity">
    <text evidence="2">Belongs to the GSP F family.</text>
</comment>
<evidence type="ECO:0000256" key="4">
    <source>
        <dbReference type="ARBA" id="ARBA00022692"/>
    </source>
</evidence>
<feature type="domain" description="Type II secretion system protein GspF" evidence="8">
    <location>
        <begin position="181"/>
        <end position="302"/>
    </location>
</feature>
<evidence type="ECO:0000256" key="2">
    <source>
        <dbReference type="ARBA" id="ARBA00005745"/>
    </source>
</evidence>
<dbReference type="InterPro" id="IPR018076">
    <property type="entry name" value="T2SS_GspF_dom"/>
</dbReference>
<reference evidence="9 10" key="1">
    <citation type="submission" date="2019-10" db="EMBL/GenBank/DDBJ databases">
        <authorList>
            <person name="Karimi E."/>
        </authorList>
    </citation>
    <scope>NUCLEOTIDE SEQUENCE [LARGE SCALE GENOMIC DNA]</scope>
    <source>
        <strain evidence="9">Exiguobacterium sp. 9Y</strain>
    </source>
</reference>
<evidence type="ECO:0000256" key="1">
    <source>
        <dbReference type="ARBA" id="ARBA00004651"/>
    </source>
</evidence>
<dbReference type="PANTHER" id="PTHR30012:SF0">
    <property type="entry name" value="TYPE II SECRETION SYSTEM PROTEIN F-RELATED"/>
    <property type="match status" value="1"/>
</dbReference>
<feature type="transmembrane region" description="Helical" evidence="7">
    <location>
        <begin position="283"/>
        <end position="303"/>
    </location>
</feature>
<proteinExistence type="inferred from homology"/>
<evidence type="ECO:0000313" key="9">
    <source>
        <dbReference type="EMBL" id="VWX37975.1"/>
    </source>
</evidence>
<feature type="transmembrane region" description="Helical" evidence="7">
    <location>
        <begin position="136"/>
        <end position="155"/>
    </location>
</feature>
<evidence type="ECO:0000256" key="7">
    <source>
        <dbReference type="SAM" id="Phobius"/>
    </source>
</evidence>
<keyword evidence="10" id="KW-1185">Reference proteome</keyword>
<protein>
    <submittedName>
        <fullName evidence="9">Secretion system protein</fullName>
    </submittedName>
</protein>
<organism evidence="9 10">
    <name type="scientific">Exiguobacterium oxidotolerans</name>
    <dbReference type="NCBI Taxonomy" id="223958"/>
    <lineage>
        <taxon>Bacteria</taxon>
        <taxon>Bacillati</taxon>
        <taxon>Bacillota</taxon>
        <taxon>Bacilli</taxon>
        <taxon>Bacillales</taxon>
        <taxon>Bacillales Family XII. Incertae Sedis</taxon>
        <taxon>Exiguobacterium</taxon>
    </lineage>
</organism>
<dbReference type="PANTHER" id="PTHR30012">
    <property type="entry name" value="GENERAL SECRETION PATHWAY PROTEIN"/>
    <property type="match status" value="1"/>
</dbReference>
<keyword evidence="6 7" id="KW-0472">Membrane</keyword>
<sequence length="312" mass="35587">MSKGISTKETLEILKRFEEPILLPVIEEMQRRLESGNPLSVALEPLALSPSLQRLLQVGDQTERPLMILKQVIRLLELENQMKKKFWKMARYPLVLASSLMLLFMFYALYVFPSLLEMSSPESLPRFLVLILHPSAKYVLAATPILLLSILLLTFRLIPVKRLLQFKIIQKLLQLYYSYLFTIEIGSFIDAGFSLEEAFRSLEQGQTGKKQQMYAMLHQHQQAGTSLSEAILQEQIIDVETVGLVHLARESGDLGPLLLAQASLLHESIEEELEKKLLLIEPVLYGGLTIMTGSLFFILYYPIQLAIQQLPF</sequence>
<evidence type="ECO:0000256" key="6">
    <source>
        <dbReference type="ARBA" id="ARBA00023136"/>
    </source>
</evidence>
<evidence type="ECO:0000259" key="8">
    <source>
        <dbReference type="Pfam" id="PF00482"/>
    </source>
</evidence>